<sequence length="100" mass="10206">MRAITPASAFVAAFDGEADALDRLSGPSDLALMECLEGVVDRGLADDEPVAADSGVDESVDAEEVDVDDSSAQASPGALTIAPPTPRATAKAPTRPMCFE</sequence>
<organism evidence="2 3">
    <name type="scientific">Mycolicibacterium hodleri</name>
    <dbReference type="NCBI Taxonomy" id="49897"/>
    <lineage>
        <taxon>Bacteria</taxon>
        <taxon>Bacillati</taxon>
        <taxon>Actinomycetota</taxon>
        <taxon>Actinomycetes</taxon>
        <taxon>Mycobacteriales</taxon>
        <taxon>Mycobacteriaceae</taxon>
        <taxon>Mycolicibacterium</taxon>
    </lineage>
</organism>
<protein>
    <submittedName>
        <fullName evidence="2">Uncharacterized protein</fullName>
    </submittedName>
</protein>
<evidence type="ECO:0000313" key="2">
    <source>
        <dbReference type="EMBL" id="TPG32027.1"/>
    </source>
</evidence>
<name>A0A502E3C6_9MYCO</name>
<accession>A0A502E3C6</accession>
<proteinExistence type="predicted"/>
<reference evidence="2 3" key="1">
    <citation type="journal article" date="2019" name="Environ. Microbiol.">
        <title>Species interactions and distinct microbial communities in high Arctic permafrost affected cryosols are associated with the CH4 and CO2 gas fluxes.</title>
        <authorList>
            <person name="Altshuler I."/>
            <person name="Hamel J."/>
            <person name="Turney S."/>
            <person name="Magnuson E."/>
            <person name="Levesque R."/>
            <person name="Greer C."/>
            <person name="Whyte L.G."/>
        </authorList>
    </citation>
    <scope>NUCLEOTIDE SEQUENCE [LARGE SCALE GENOMIC DNA]</scope>
    <source>
        <strain evidence="2 3">S5.20</strain>
    </source>
</reference>
<evidence type="ECO:0000313" key="3">
    <source>
        <dbReference type="Proteomes" id="UP000320095"/>
    </source>
</evidence>
<evidence type="ECO:0000256" key="1">
    <source>
        <dbReference type="SAM" id="MobiDB-lite"/>
    </source>
</evidence>
<feature type="region of interest" description="Disordered" evidence="1">
    <location>
        <begin position="49"/>
        <end position="100"/>
    </location>
</feature>
<comment type="caution">
    <text evidence="2">The sequence shown here is derived from an EMBL/GenBank/DDBJ whole genome shotgun (WGS) entry which is preliminary data.</text>
</comment>
<feature type="compositionally biased region" description="Low complexity" evidence="1">
    <location>
        <begin position="78"/>
        <end position="100"/>
    </location>
</feature>
<dbReference type="Proteomes" id="UP000320095">
    <property type="component" value="Unassembled WGS sequence"/>
</dbReference>
<dbReference type="EMBL" id="RCZG01000010">
    <property type="protein sequence ID" value="TPG32027.1"/>
    <property type="molecule type" value="Genomic_DNA"/>
</dbReference>
<gene>
    <name evidence="2" type="ORF">EAH80_22040</name>
</gene>
<feature type="compositionally biased region" description="Acidic residues" evidence="1">
    <location>
        <begin position="49"/>
        <end position="69"/>
    </location>
</feature>
<dbReference type="AlphaFoldDB" id="A0A502E3C6"/>
<keyword evidence="3" id="KW-1185">Reference proteome</keyword>